<dbReference type="EMBL" id="JAHKKG010000022">
    <property type="protein sequence ID" value="MBU2670643.1"/>
    <property type="molecule type" value="Genomic_DNA"/>
</dbReference>
<dbReference type="Gene3D" id="1.10.260.40">
    <property type="entry name" value="lambda repressor-like DNA-binding domains"/>
    <property type="match status" value="1"/>
</dbReference>
<dbReference type="Pfam" id="PF13560">
    <property type="entry name" value="HTH_31"/>
    <property type="match status" value="1"/>
</dbReference>
<dbReference type="InterPro" id="IPR043917">
    <property type="entry name" value="DUF5753"/>
</dbReference>
<feature type="domain" description="HTH cro/C1-type" evidence="1">
    <location>
        <begin position="19"/>
        <end position="73"/>
    </location>
</feature>
<protein>
    <submittedName>
        <fullName evidence="2">Helix-turn-helix domain-containing protein</fullName>
    </submittedName>
</protein>
<comment type="caution">
    <text evidence="2">The sequence shown here is derived from an EMBL/GenBank/DDBJ whole genome shotgun (WGS) entry which is preliminary data.</text>
</comment>
<name>A0ABS5Z4M8_9ACTN</name>
<dbReference type="RefSeq" id="WP_215795878.1">
    <property type="nucleotide sequence ID" value="NZ_JAHKKG010000022.1"/>
</dbReference>
<dbReference type="InterPro" id="IPR010982">
    <property type="entry name" value="Lambda_DNA-bd_dom_sf"/>
</dbReference>
<reference evidence="2 3" key="1">
    <citation type="submission" date="2021-06" db="EMBL/GenBank/DDBJ databases">
        <title>Actinoplanes lichenicola sp. nov., and Actinoplanes ovalisporus sp. nov., isolated from lichen in Thailand.</title>
        <authorList>
            <person name="Saeng-In P."/>
            <person name="Kanchanasin P."/>
            <person name="Yuki M."/>
            <person name="Kudo T."/>
            <person name="Ohkuma M."/>
            <person name="Phongsopitanun W."/>
            <person name="Tanasupawat S."/>
        </authorList>
    </citation>
    <scope>NUCLEOTIDE SEQUENCE [LARGE SCALE GENOMIC DNA]</scope>
    <source>
        <strain evidence="2 3">NBRC 110975</strain>
    </source>
</reference>
<accession>A0ABS5Z4M8</accession>
<sequence length="293" mass="32783">MNDLPLPDEDADEPVGAVLARWRKRRKLSGHALGELVNMSQAKISRLETGASPADPQDVRLIAEALDLSPDEVDRLVGLAERSDEVGTDWQPMAPNLSSQQNFVRRLEAPIREMRIFQPAVVVGLLQTSEYARAILSAFRTELDDDKIADSALAVSEAVAVRIQRSQALDDPNRRFDIIMSETVLAHQVCGPTDMLGQINRLREVAQQPNVTIRLVPENALWPFPPLHGFELMDDRYVIVDLMNGSMNSRGGRRIVRQYQRVFRAIESAAVSEIGPILDKYQKRYIRLLPGAA</sequence>
<gene>
    <name evidence="2" type="ORF">KOI35_44800</name>
</gene>
<dbReference type="InterPro" id="IPR001387">
    <property type="entry name" value="Cro/C1-type_HTH"/>
</dbReference>
<dbReference type="PROSITE" id="PS50943">
    <property type="entry name" value="HTH_CROC1"/>
    <property type="match status" value="1"/>
</dbReference>
<organism evidence="2 3">
    <name type="scientific">Paractinoplanes bogorensis</name>
    <dbReference type="NCBI Taxonomy" id="1610840"/>
    <lineage>
        <taxon>Bacteria</taxon>
        <taxon>Bacillati</taxon>
        <taxon>Actinomycetota</taxon>
        <taxon>Actinomycetes</taxon>
        <taxon>Micromonosporales</taxon>
        <taxon>Micromonosporaceae</taxon>
        <taxon>Paractinoplanes</taxon>
    </lineage>
</organism>
<proteinExistence type="predicted"/>
<dbReference type="Pfam" id="PF19054">
    <property type="entry name" value="DUF5753"/>
    <property type="match status" value="1"/>
</dbReference>
<dbReference type="SUPFAM" id="SSF47413">
    <property type="entry name" value="lambda repressor-like DNA-binding domains"/>
    <property type="match status" value="1"/>
</dbReference>
<dbReference type="Proteomes" id="UP001519654">
    <property type="component" value="Unassembled WGS sequence"/>
</dbReference>
<dbReference type="CDD" id="cd00093">
    <property type="entry name" value="HTH_XRE"/>
    <property type="match status" value="1"/>
</dbReference>
<dbReference type="SMART" id="SM00530">
    <property type="entry name" value="HTH_XRE"/>
    <property type="match status" value="1"/>
</dbReference>
<evidence type="ECO:0000313" key="3">
    <source>
        <dbReference type="Proteomes" id="UP001519654"/>
    </source>
</evidence>
<keyword evidence="3" id="KW-1185">Reference proteome</keyword>
<evidence type="ECO:0000259" key="1">
    <source>
        <dbReference type="PROSITE" id="PS50943"/>
    </source>
</evidence>
<evidence type="ECO:0000313" key="2">
    <source>
        <dbReference type="EMBL" id="MBU2670643.1"/>
    </source>
</evidence>